<comment type="caution">
    <text evidence="1">The sequence shown here is derived from an EMBL/GenBank/DDBJ whole genome shotgun (WGS) entry which is preliminary data.</text>
</comment>
<evidence type="ECO:0008006" key="3">
    <source>
        <dbReference type="Google" id="ProtNLM"/>
    </source>
</evidence>
<dbReference type="RefSeq" id="WP_104712294.1">
    <property type="nucleotide sequence ID" value="NZ_PTRA01000001.1"/>
</dbReference>
<keyword evidence="2" id="KW-1185">Reference proteome</keyword>
<protein>
    <recommendedName>
        <fullName evidence="3">Tetratricopeptide repeat protein</fullName>
    </recommendedName>
</protein>
<dbReference type="EMBL" id="PTRA01000001">
    <property type="protein sequence ID" value="PQA60226.1"/>
    <property type="molecule type" value="Genomic_DNA"/>
</dbReference>
<sequence length="242" mass="27450">MQRDIFSYLVTNPTDLSSDDVAYLKELVEHYPFCQTGHVLLAKGYTDQADHTDAPAALRKAAAYSLSRNALRKFIGGEFPVATTPAEEQRLPFTRRHPREVEEIATQHVPVFETINPVQALRGLDYSEVLLKKSEEKAEKEKFETPAYDQLAIIDRFIQAEPRIGPFRAKPGPSDEEPVDLAHKQQVSTSTPLTEAYAKVLARQGKTEKAIEIYEKLQLKFPEKKAYFAGKIEELRSRLSLF</sequence>
<evidence type="ECO:0000313" key="2">
    <source>
        <dbReference type="Proteomes" id="UP000239590"/>
    </source>
</evidence>
<accession>A0A2S7IRC1</accession>
<proteinExistence type="predicted"/>
<reference evidence="2" key="1">
    <citation type="submission" date="2018-02" db="EMBL/GenBank/DDBJ databases">
        <title>Genome sequencing of Solimonas sp. HR-BB.</title>
        <authorList>
            <person name="Lee Y."/>
            <person name="Jeon C.O."/>
        </authorList>
    </citation>
    <scope>NUCLEOTIDE SEQUENCE [LARGE SCALE GENOMIC DNA]</scope>
    <source>
        <strain evidence="2">HR-U</strain>
    </source>
</reference>
<dbReference type="AlphaFoldDB" id="A0A2S7IRC1"/>
<gene>
    <name evidence="1" type="ORF">C5O19_11590</name>
</gene>
<dbReference type="OrthoDB" id="594666at2"/>
<evidence type="ECO:0000313" key="1">
    <source>
        <dbReference type="EMBL" id="PQA60226.1"/>
    </source>
</evidence>
<dbReference type="Proteomes" id="UP000239590">
    <property type="component" value="Unassembled WGS sequence"/>
</dbReference>
<name>A0A2S7IRC1_9BACT</name>
<organism evidence="1 2">
    <name type="scientific">Siphonobacter curvatus</name>
    <dbReference type="NCBI Taxonomy" id="2094562"/>
    <lineage>
        <taxon>Bacteria</taxon>
        <taxon>Pseudomonadati</taxon>
        <taxon>Bacteroidota</taxon>
        <taxon>Cytophagia</taxon>
        <taxon>Cytophagales</taxon>
        <taxon>Cytophagaceae</taxon>
        <taxon>Siphonobacter</taxon>
    </lineage>
</organism>